<sequence>MCRGEELICSGCRFLDILDYIEITTMSKEESASGIASYRVRITQDGLKAADILKRELV</sequence>
<gene>
    <name evidence="1" type="ORF">CHKLHMKO_00722</name>
</gene>
<protein>
    <submittedName>
        <fullName evidence="1">Uncharacterized protein</fullName>
    </submittedName>
</protein>
<dbReference type="Proteomes" id="UP000610373">
    <property type="component" value="Unassembled WGS sequence"/>
</dbReference>
<comment type="caution">
    <text evidence="1">The sequence shown here is derived from an EMBL/GenBank/DDBJ whole genome shotgun (WGS) entry which is preliminary data.</text>
</comment>
<proteinExistence type="predicted"/>
<organism evidence="1 2">
    <name type="scientific">Candidatus Argoarchaeum ethanivorans</name>
    <dbReference type="NCBI Taxonomy" id="2608793"/>
    <lineage>
        <taxon>Archaea</taxon>
        <taxon>Methanobacteriati</taxon>
        <taxon>Methanobacteriota</taxon>
        <taxon>Stenosarchaea group</taxon>
        <taxon>Methanomicrobia</taxon>
        <taxon>Methanosarcinales</taxon>
        <taxon>Methanosarcinales incertae sedis</taxon>
        <taxon>GOM Arc I cluster</taxon>
        <taxon>Candidatus Argoarchaeum</taxon>
    </lineage>
</organism>
<evidence type="ECO:0000313" key="1">
    <source>
        <dbReference type="EMBL" id="CAD6494436.1"/>
    </source>
</evidence>
<name>A0A811TAF5_9EURY</name>
<reference evidence="1" key="1">
    <citation type="submission" date="2020-10" db="EMBL/GenBank/DDBJ databases">
        <authorList>
            <person name="Hahn C.J."/>
            <person name="Laso-Perez R."/>
            <person name="Vulcano F."/>
            <person name="Vaziourakis K.-M."/>
            <person name="Stokke R."/>
            <person name="Steen I.H."/>
            <person name="Teske A."/>
            <person name="Boetius A."/>
            <person name="Liebeke M."/>
            <person name="Amann R."/>
            <person name="Knittel K."/>
        </authorList>
    </citation>
    <scope>NUCLEOTIDE SEQUENCE</scope>
    <source>
        <strain evidence="1">Gfbio:e3339647-f889-4370-9287-4fb5cb688e4c:AG392O15_GoMArc1</strain>
    </source>
</reference>
<evidence type="ECO:0000313" key="2">
    <source>
        <dbReference type="Proteomes" id="UP000610373"/>
    </source>
</evidence>
<dbReference type="AlphaFoldDB" id="A0A811TAF5"/>
<dbReference type="EMBL" id="CAJHIO010000084">
    <property type="protein sequence ID" value="CAD6494436.1"/>
    <property type="molecule type" value="Genomic_DNA"/>
</dbReference>
<accession>A0A811TAF5</accession>